<organism evidence="2 3">
    <name type="scientific">Stakelama pacifica</name>
    <dbReference type="NCBI Taxonomy" id="517720"/>
    <lineage>
        <taxon>Bacteria</taxon>
        <taxon>Pseudomonadati</taxon>
        <taxon>Pseudomonadota</taxon>
        <taxon>Alphaproteobacteria</taxon>
        <taxon>Sphingomonadales</taxon>
        <taxon>Sphingomonadaceae</taxon>
        <taxon>Stakelama</taxon>
    </lineage>
</organism>
<evidence type="ECO:0000313" key="3">
    <source>
        <dbReference type="Proteomes" id="UP000295493"/>
    </source>
</evidence>
<proteinExistence type="predicted"/>
<feature type="region of interest" description="Disordered" evidence="1">
    <location>
        <begin position="23"/>
        <end position="48"/>
    </location>
</feature>
<dbReference type="Proteomes" id="UP000295493">
    <property type="component" value="Unassembled WGS sequence"/>
</dbReference>
<reference evidence="2 3" key="1">
    <citation type="submission" date="2019-03" db="EMBL/GenBank/DDBJ databases">
        <title>Genomic Encyclopedia of Type Strains, Phase IV (KMG-IV): sequencing the most valuable type-strain genomes for metagenomic binning, comparative biology and taxonomic classification.</title>
        <authorList>
            <person name="Goeker M."/>
        </authorList>
    </citation>
    <scope>NUCLEOTIDE SEQUENCE [LARGE SCALE GENOMIC DNA]</scope>
    <source>
        <strain evidence="2 3">DSM 25059</strain>
    </source>
</reference>
<comment type="caution">
    <text evidence="2">The sequence shown here is derived from an EMBL/GenBank/DDBJ whole genome shotgun (WGS) entry which is preliminary data.</text>
</comment>
<evidence type="ECO:0000313" key="2">
    <source>
        <dbReference type="EMBL" id="TDN78820.1"/>
    </source>
</evidence>
<dbReference type="AlphaFoldDB" id="A0A4R6FDS6"/>
<accession>A0A4R6FDS6</accession>
<gene>
    <name evidence="2" type="ORF">EV664_11584</name>
</gene>
<name>A0A4R6FDS6_9SPHN</name>
<evidence type="ECO:0000256" key="1">
    <source>
        <dbReference type="SAM" id="MobiDB-lite"/>
    </source>
</evidence>
<sequence length="48" mass="5452">MAKSEQEDTYPEAETVARREAALKRMLATPHKPHKASGKRRKESSQSK</sequence>
<protein>
    <submittedName>
        <fullName evidence="2">Uncharacterized protein</fullName>
    </submittedName>
</protein>
<dbReference type="EMBL" id="SNWD01000015">
    <property type="protein sequence ID" value="TDN78820.1"/>
    <property type="molecule type" value="Genomic_DNA"/>
</dbReference>
<keyword evidence="3" id="KW-1185">Reference proteome</keyword>
<feature type="compositionally biased region" description="Basic residues" evidence="1">
    <location>
        <begin position="31"/>
        <end position="42"/>
    </location>
</feature>